<dbReference type="Proteomes" id="UP000051643">
    <property type="component" value="Unassembled WGS sequence"/>
</dbReference>
<dbReference type="RefSeq" id="WP_057481525.1">
    <property type="nucleotide sequence ID" value="NZ_BMWR01000003.1"/>
</dbReference>
<keyword evidence="2 8" id="KW-0963">Cytoplasm</keyword>
<dbReference type="NCBIfam" id="TIGR02433">
    <property type="entry name" value="lysidine_TilS_C"/>
    <property type="match status" value="1"/>
</dbReference>
<comment type="function">
    <text evidence="8">Ligates lysine onto the cytidine present at position 34 of the AUA codon-specific tRNA(Ile) that contains the anticodon CAU, in an ATP-dependent manner. Cytidine is converted to lysidine, thus changing the amino acid specificity of the tRNA from methionine to isoleucine.</text>
</comment>
<proteinExistence type="inferred from homology"/>
<gene>
    <name evidence="8" type="primary">tilS</name>
    <name evidence="10" type="ORF">APR42_03745</name>
</gene>
<dbReference type="GO" id="GO:0006400">
    <property type="term" value="P:tRNA modification"/>
    <property type="evidence" value="ECO:0007669"/>
    <property type="project" value="UniProtKB-UniRule"/>
</dbReference>
<evidence type="ECO:0000256" key="6">
    <source>
        <dbReference type="ARBA" id="ARBA00022840"/>
    </source>
</evidence>
<dbReference type="GO" id="GO:0032267">
    <property type="term" value="F:tRNA(Ile)-lysidine synthase activity"/>
    <property type="evidence" value="ECO:0007669"/>
    <property type="project" value="UniProtKB-EC"/>
</dbReference>
<keyword evidence="6 8" id="KW-0067">ATP-binding</keyword>
<dbReference type="GO" id="GO:0005524">
    <property type="term" value="F:ATP binding"/>
    <property type="evidence" value="ECO:0007669"/>
    <property type="project" value="UniProtKB-UniRule"/>
</dbReference>
<dbReference type="Pfam" id="PF01171">
    <property type="entry name" value="ATP_bind_3"/>
    <property type="match status" value="1"/>
</dbReference>
<comment type="catalytic activity">
    <reaction evidence="7 8">
        <text>cytidine(34) in tRNA(Ile2) + L-lysine + ATP = lysidine(34) in tRNA(Ile2) + AMP + diphosphate + H(+)</text>
        <dbReference type="Rhea" id="RHEA:43744"/>
        <dbReference type="Rhea" id="RHEA-COMP:10625"/>
        <dbReference type="Rhea" id="RHEA-COMP:10670"/>
        <dbReference type="ChEBI" id="CHEBI:15378"/>
        <dbReference type="ChEBI" id="CHEBI:30616"/>
        <dbReference type="ChEBI" id="CHEBI:32551"/>
        <dbReference type="ChEBI" id="CHEBI:33019"/>
        <dbReference type="ChEBI" id="CHEBI:82748"/>
        <dbReference type="ChEBI" id="CHEBI:83665"/>
        <dbReference type="ChEBI" id="CHEBI:456215"/>
        <dbReference type="EC" id="6.3.4.19"/>
    </reaction>
</comment>
<keyword evidence="4 8" id="KW-0819">tRNA processing</keyword>
<dbReference type="Gene3D" id="3.40.50.620">
    <property type="entry name" value="HUPs"/>
    <property type="match status" value="1"/>
</dbReference>
<keyword evidence="5 8" id="KW-0547">Nucleotide-binding</keyword>
<dbReference type="InterPro" id="IPR014729">
    <property type="entry name" value="Rossmann-like_a/b/a_fold"/>
</dbReference>
<protein>
    <recommendedName>
        <fullName evidence="8">tRNA(Ile)-lysidine synthase</fullName>
        <ecNumber evidence="8">6.3.4.19</ecNumber>
    </recommendedName>
    <alternativeName>
        <fullName evidence="8">tRNA(Ile)-2-lysyl-cytidine synthase</fullName>
    </alternativeName>
    <alternativeName>
        <fullName evidence="8">tRNA(Ile)-lysidine synthetase</fullName>
    </alternativeName>
</protein>
<evidence type="ECO:0000259" key="9">
    <source>
        <dbReference type="SMART" id="SM00977"/>
    </source>
</evidence>
<dbReference type="HAMAP" id="MF_01161">
    <property type="entry name" value="tRNA_Ile_lys_synt"/>
    <property type="match status" value="1"/>
</dbReference>
<evidence type="ECO:0000313" key="10">
    <source>
        <dbReference type="EMBL" id="KRG29051.1"/>
    </source>
</evidence>
<evidence type="ECO:0000256" key="2">
    <source>
        <dbReference type="ARBA" id="ARBA00022490"/>
    </source>
</evidence>
<dbReference type="EC" id="6.3.4.19" evidence="8"/>
<evidence type="ECO:0000256" key="7">
    <source>
        <dbReference type="ARBA" id="ARBA00048539"/>
    </source>
</evidence>
<accession>A0A0Q9Z7W6</accession>
<comment type="subcellular location">
    <subcellularLocation>
        <location evidence="1 8">Cytoplasm</location>
    </subcellularLocation>
</comment>
<evidence type="ECO:0000256" key="4">
    <source>
        <dbReference type="ARBA" id="ARBA00022694"/>
    </source>
</evidence>
<feature type="domain" description="Lysidine-tRNA(Ile) synthetase C-terminal" evidence="9">
    <location>
        <begin position="360"/>
        <end position="432"/>
    </location>
</feature>
<dbReference type="PANTHER" id="PTHR43033">
    <property type="entry name" value="TRNA(ILE)-LYSIDINE SYNTHASE-RELATED"/>
    <property type="match status" value="1"/>
</dbReference>
<evidence type="ECO:0000313" key="11">
    <source>
        <dbReference type="Proteomes" id="UP000051643"/>
    </source>
</evidence>
<dbReference type="GO" id="GO:0005737">
    <property type="term" value="C:cytoplasm"/>
    <property type="evidence" value="ECO:0007669"/>
    <property type="project" value="UniProtKB-SubCell"/>
</dbReference>
<dbReference type="InterPro" id="IPR012795">
    <property type="entry name" value="tRNA_Ile_lys_synt_N"/>
</dbReference>
<dbReference type="InterPro" id="IPR012796">
    <property type="entry name" value="Lysidine-tRNA-synth_C"/>
</dbReference>
<dbReference type="EMBL" id="LKTP01000012">
    <property type="protein sequence ID" value="KRG29051.1"/>
    <property type="molecule type" value="Genomic_DNA"/>
</dbReference>
<comment type="domain">
    <text evidence="8">The N-terminal region contains the highly conserved SGGXDS motif, predicted to be a P-loop motif involved in ATP binding.</text>
</comment>
<dbReference type="CDD" id="cd01992">
    <property type="entry name" value="TilS_N"/>
    <property type="match status" value="1"/>
</dbReference>
<dbReference type="InterPro" id="IPR012094">
    <property type="entry name" value="tRNA_Ile_lys_synt"/>
</dbReference>
<keyword evidence="11" id="KW-1185">Reference proteome</keyword>
<keyword evidence="3 8" id="KW-0436">Ligase</keyword>
<evidence type="ECO:0000256" key="5">
    <source>
        <dbReference type="ARBA" id="ARBA00022741"/>
    </source>
</evidence>
<dbReference type="SMART" id="SM00977">
    <property type="entry name" value="TilS_C"/>
    <property type="match status" value="1"/>
</dbReference>
<dbReference type="SUPFAM" id="SSF52402">
    <property type="entry name" value="Adenine nucleotide alpha hydrolases-like"/>
    <property type="match status" value="1"/>
</dbReference>
<dbReference type="NCBIfam" id="TIGR02432">
    <property type="entry name" value="lysidine_TilS_N"/>
    <property type="match status" value="1"/>
</dbReference>
<dbReference type="SUPFAM" id="SSF56037">
    <property type="entry name" value="PheT/TilS domain"/>
    <property type="match status" value="1"/>
</dbReference>
<evidence type="ECO:0000256" key="1">
    <source>
        <dbReference type="ARBA" id="ARBA00004496"/>
    </source>
</evidence>
<dbReference type="Pfam" id="PF11734">
    <property type="entry name" value="TilS_C"/>
    <property type="match status" value="1"/>
</dbReference>
<dbReference type="AlphaFoldDB" id="A0A0Q9Z7W6"/>
<comment type="caution">
    <text evidence="10">The sequence shown here is derived from an EMBL/GenBank/DDBJ whole genome shotgun (WGS) entry which is preliminary data.</text>
</comment>
<dbReference type="STRING" id="270918.APR42_03745"/>
<evidence type="ECO:0000256" key="8">
    <source>
        <dbReference type="HAMAP-Rule" id="MF_01161"/>
    </source>
</evidence>
<feature type="binding site" evidence="8">
    <location>
        <begin position="26"/>
        <end position="31"/>
    </location>
    <ligand>
        <name>ATP</name>
        <dbReference type="ChEBI" id="CHEBI:30616"/>
    </ligand>
</feature>
<evidence type="ECO:0000256" key="3">
    <source>
        <dbReference type="ARBA" id="ARBA00022598"/>
    </source>
</evidence>
<dbReference type="OrthoDB" id="9807403at2"/>
<name>A0A0Q9Z7W6_9FLAO</name>
<organism evidence="10 11">
    <name type="scientific">Salegentibacter mishustinae</name>
    <dbReference type="NCBI Taxonomy" id="270918"/>
    <lineage>
        <taxon>Bacteria</taxon>
        <taxon>Pseudomonadati</taxon>
        <taxon>Bacteroidota</taxon>
        <taxon>Flavobacteriia</taxon>
        <taxon>Flavobacteriales</taxon>
        <taxon>Flavobacteriaceae</taxon>
        <taxon>Salegentibacter</taxon>
    </lineage>
</organism>
<dbReference type="PANTHER" id="PTHR43033:SF1">
    <property type="entry name" value="TRNA(ILE)-LYSIDINE SYNTHASE-RELATED"/>
    <property type="match status" value="1"/>
</dbReference>
<sequence length="436" mass="50765">MEKAFKNEIKSQFPYLSNSKILLAVSGGVDSVVLAHLCKIAKLDFTLAHCNFNLRDEESDADEDFVAALAKKLNVELFIENFDTEQYAKDNSMSIQMAARDLRYEWFEELRLKHQFDFILTAHHANDSLETFFINLIRGTGLEGLSGINADSNYIVRPLLNFSRKEILAYAEENKISWREDSTNASTKYLRNKIRHELVPVLEEINPQFLETFLKTQSHLKENEELIEDYLSLLYPKIIGKTEYGYSLDINYLKKVPNSSAILYQLLKSFGFTEWNDVYHLLDAQPGKMVFSTSHRLIKDRDYLLLTEIDKTEDKVYKIAKNEDFAMLPMGTFSFSEVKEINDKRSNCIYINPEKLEFPLTVRKWQQGDIFYPFGMKGKKKLSDFFKDKKLSLPEKENSWLLCSGEKIVWVINQRADRRFSITSSDQKIIKITFSL</sequence>
<reference evidence="10" key="1">
    <citation type="submission" date="2015-10" db="EMBL/GenBank/DDBJ databases">
        <title>Draft genome sequence of Salegentibacter mishustinae KCTC 12263.</title>
        <authorList>
            <person name="Lin W."/>
            <person name="Zheng Q."/>
        </authorList>
    </citation>
    <scope>NUCLEOTIDE SEQUENCE [LARGE SCALE GENOMIC DNA]</scope>
    <source>
        <strain evidence="10">KCTC 12263</strain>
    </source>
</reference>
<comment type="similarity">
    <text evidence="8">Belongs to the tRNA(Ile)-lysidine synthase family.</text>
</comment>
<dbReference type="InterPro" id="IPR011063">
    <property type="entry name" value="TilS/TtcA_N"/>
</dbReference>
<dbReference type="SUPFAM" id="SSF82829">
    <property type="entry name" value="MesJ substrate recognition domain-like"/>
    <property type="match status" value="1"/>
</dbReference>